<dbReference type="InterPro" id="IPR003663">
    <property type="entry name" value="Sugar/inositol_transpt"/>
</dbReference>
<evidence type="ECO:0000256" key="6">
    <source>
        <dbReference type="ARBA" id="ARBA00022989"/>
    </source>
</evidence>
<dbReference type="FunFam" id="1.20.1250.20:FF:000043">
    <property type="entry name" value="sugar transporter ERD6-like 6"/>
    <property type="match status" value="1"/>
</dbReference>
<dbReference type="GO" id="GO:0051119">
    <property type="term" value="F:sugar transmembrane transporter activity"/>
    <property type="evidence" value="ECO:0007669"/>
    <property type="project" value="InterPro"/>
</dbReference>
<feature type="transmembrane region" description="Helical" evidence="9">
    <location>
        <begin position="267"/>
        <end position="294"/>
    </location>
</feature>
<dbReference type="PROSITE" id="PS50850">
    <property type="entry name" value="MFS"/>
    <property type="match status" value="1"/>
</dbReference>
<feature type="transmembrane region" description="Helical" evidence="9">
    <location>
        <begin position="67"/>
        <end position="91"/>
    </location>
</feature>
<evidence type="ECO:0000313" key="11">
    <source>
        <dbReference type="EMBL" id="OAY44118.1"/>
    </source>
</evidence>
<evidence type="ECO:0000256" key="5">
    <source>
        <dbReference type="ARBA" id="ARBA00022692"/>
    </source>
</evidence>
<feature type="transmembrane region" description="Helical" evidence="9">
    <location>
        <begin position="34"/>
        <end position="55"/>
    </location>
</feature>
<protein>
    <recommendedName>
        <fullName evidence="10">Major facilitator superfamily (MFS) profile domain-containing protein</fullName>
    </recommendedName>
</protein>
<comment type="similarity">
    <text evidence="2 8">Belongs to the major facilitator superfamily. Sugar transporter (TC 2.A.1.1) family.</text>
</comment>
<dbReference type="InterPro" id="IPR005829">
    <property type="entry name" value="Sugar_transporter_CS"/>
</dbReference>
<dbReference type="PROSITE" id="PS00216">
    <property type="entry name" value="SUGAR_TRANSPORT_1"/>
    <property type="match status" value="1"/>
</dbReference>
<dbReference type="Gramene" id="Manes.08G124100.1.v8.1">
    <property type="protein sequence ID" value="Manes.08G124100.1.v8.1.CDS"/>
    <property type="gene ID" value="Manes.08G124100.v8.1"/>
</dbReference>
<feature type="transmembrane region" description="Helical" evidence="9">
    <location>
        <begin position="367"/>
        <end position="392"/>
    </location>
</feature>
<dbReference type="EMBL" id="CM004394">
    <property type="protein sequence ID" value="OAY44118.1"/>
    <property type="molecule type" value="Genomic_DNA"/>
</dbReference>
<evidence type="ECO:0000313" key="12">
    <source>
        <dbReference type="Proteomes" id="UP000091857"/>
    </source>
</evidence>
<keyword evidence="5 9" id="KW-0812">Transmembrane</keyword>
<feature type="transmembrane region" description="Helical" evidence="9">
    <location>
        <begin position="404"/>
        <end position="423"/>
    </location>
</feature>
<sequence>MEETEKQLLLSRSEPNAHGVQHFLPSSDSLSTPAVVLSTMVAICGTLAVGCATGYSSPARTGIMEELGLSVAAYSIFGSVVTVGGMLGSLITGTVSDLIGRRYTMWVSDFFFIIGWLAIAFSQGAWLLDLGRLLVGIGIGITLFVVPVYIVEITPKNIRGGFTSAYQFMASCGLSLIYFIGTVVSWRTLALIGALPCALQTIGIFFIPESPRWLAKVGQEKELEVTLQHLRGKTADISQEAAEIISYTKTFQGHSQTRFLELFQWRYAHTLIVGVGMLLFQQFGGINAIAYYATSIFEKADFSSNVGLISMAIVQIPATAVSVLLTDKCGRRPLLMVSASGMCLSCFVIGMAFCLQDPRKEIGISPILVYISVLGYGVAASVGMLGLPWVIISEILPINIKGTAGGLATFLKWMCSWIVTYTFNFMIEWSAAGTFFILCGLCGAAVLFIAKVVPETKGRMLEELQASITHVSAVRKTTST</sequence>
<keyword evidence="6 9" id="KW-1133">Transmembrane helix</keyword>
<feature type="transmembrane region" description="Helical" evidence="9">
    <location>
        <begin position="103"/>
        <end position="121"/>
    </location>
</feature>
<keyword evidence="3 8" id="KW-0813">Transport</keyword>
<gene>
    <name evidence="11" type="ORF">MANES_08G124100v8</name>
</gene>
<dbReference type="PANTHER" id="PTHR48021">
    <property type="match status" value="1"/>
</dbReference>
<feature type="domain" description="Major facilitator superfamily (MFS) profile" evidence="10">
    <location>
        <begin position="38"/>
        <end position="457"/>
    </location>
</feature>
<dbReference type="Proteomes" id="UP000091857">
    <property type="component" value="Chromosome 8"/>
</dbReference>
<dbReference type="InterPro" id="IPR050549">
    <property type="entry name" value="MFS_Trehalose_Transporter"/>
</dbReference>
<name>A0A2C9VFR0_MANES</name>
<feature type="transmembrane region" description="Helical" evidence="9">
    <location>
        <begin position="333"/>
        <end position="355"/>
    </location>
</feature>
<organism evidence="11 12">
    <name type="scientific">Manihot esculenta</name>
    <name type="common">Cassava</name>
    <name type="synonym">Jatropha manihot</name>
    <dbReference type="NCBI Taxonomy" id="3983"/>
    <lineage>
        <taxon>Eukaryota</taxon>
        <taxon>Viridiplantae</taxon>
        <taxon>Streptophyta</taxon>
        <taxon>Embryophyta</taxon>
        <taxon>Tracheophyta</taxon>
        <taxon>Spermatophyta</taxon>
        <taxon>Magnoliopsida</taxon>
        <taxon>eudicotyledons</taxon>
        <taxon>Gunneridae</taxon>
        <taxon>Pentapetalae</taxon>
        <taxon>rosids</taxon>
        <taxon>fabids</taxon>
        <taxon>Malpighiales</taxon>
        <taxon>Euphorbiaceae</taxon>
        <taxon>Crotonoideae</taxon>
        <taxon>Manihoteae</taxon>
        <taxon>Manihot</taxon>
    </lineage>
</organism>
<dbReference type="InterPro" id="IPR020846">
    <property type="entry name" value="MFS_dom"/>
</dbReference>
<dbReference type="PRINTS" id="PR00171">
    <property type="entry name" value="SUGRTRNSPORT"/>
</dbReference>
<evidence type="ECO:0000256" key="4">
    <source>
        <dbReference type="ARBA" id="ARBA00022597"/>
    </source>
</evidence>
<dbReference type="CDD" id="cd17358">
    <property type="entry name" value="MFS_GLUT6_8_Class3_like"/>
    <property type="match status" value="1"/>
</dbReference>
<dbReference type="Gene3D" id="1.20.1250.20">
    <property type="entry name" value="MFS general substrate transporter like domains"/>
    <property type="match status" value="1"/>
</dbReference>
<evidence type="ECO:0000259" key="10">
    <source>
        <dbReference type="PROSITE" id="PS50850"/>
    </source>
</evidence>
<evidence type="ECO:0000256" key="2">
    <source>
        <dbReference type="ARBA" id="ARBA00010992"/>
    </source>
</evidence>
<feature type="transmembrane region" description="Helical" evidence="9">
    <location>
        <begin position="133"/>
        <end position="151"/>
    </location>
</feature>
<dbReference type="PANTHER" id="PTHR48021:SF48">
    <property type="entry name" value="MAJOR FACILITATOR SUPERFAMILY (MFS) PROFILE DOMAIN-CONTAINING PROTEIN"/>
    <property type="match status" value="1"/>
</dbReference>
<evidence type="ECO:0000256" key="8">
    <source>
        <dbReference type="RuleBase" id="RU003346"/>
    </source>
</evidence>
<dbReference type="InterPro" id="IPR005828">
    <property type="entry name" value="MFS_sugar_transport-like"/>
</dbReference>
<evidence type="ECO:0000256" key="1">
    <source>
        <dbReference type="ARBA" id="ARBA00004141"/>
    </source>
</evidence>
<dbReference type="PROSITE" id="PS00217">
    <property type="entry name" value="SUGAR_TRANSPORT_2"/>
    <property type="match status" value="1"/>
</dbReference>
<accession>A0A2C9VFR0</accession>
<dbReference type="STRING" id="3983.A0A2C9VFR0"/>
<dbReference type="SUPFAM" id="SSF103473">
    <property type="entry name" value="MFS general substrate transporter"/>
    <property type="match status" value="1"/>
</dbReference>
<dbReference type="InterPro" id="IPR036259">
    <property type="entry name" value="MFS_trans_sf"/>
</dbReference>
<feature type="transmembrane region" description="Helical" evidence="9">
    <location>
        <begin position="429"/>
        <end position="450"/>
    </location>
</feature>
<proteinExistence type="inferred from homology"/>
<evidence type="ECO:0000256" key="7">
    <source>
        <dbReference type="ARBA" id="ARBA00023136"/>
    </source>
</evidence>
<feature type="transmembrane region" description="Helical" evidence="9">
    <location>
        <begin position="306"/>
        <end position="326"/>
    </location>
</feature>
<dbReference type="AlphaFoldDB" id="A0A2C9VFR0"/>
<dbReference type="NCBIfam" id="TIGR00879">
    <property type="entry name" value="SP"/>
    <property type="match status" value="1"/>
</dbReference>
<comment type="subcellular location">
    <subcellularLocation>
        <location evidence="1">Membrane</location>
        <topology evidence="1">Multi-pass membrane protein</topology>
    </subcellularLocation>
</comment>
<dbReference type="InterPro" id="IPR044775">
    <property type="entry name" value="MFS_ERD6/Tret1-like"/>
</dbReference>
<evidence type="ECO:0000256" key="3">
    <source>
        <dbReference type="ARBA" id="ARBA00022448"/>
    </source>
</evidence>
<keyword evidence="12" id="KW-1185">Reference proteome</keyword>
<reference evidence="12" key="1">
    <citation type="journal article" date="2016" name="Nat. Biotechnol.">
        <title>Sequencing wild and cultivated cassava and related species reveals extensive interspecific hybridization and genetic diversity.</title>
        <authorList>
            <person name="Bredeson J.V."/>
            <person name="Lyons J.B."/>
            <person name="Prochnik S.E."/>
            <person name="Wu G.A."/>
            <person name="Ha C.M."/>
            <person name="Edsinger-Gonzales E."/>
            <person name="Grimwood J."/>
            <person name="Schmutz J."/>
            <person name="Rabbi I.Y."/>
            <person name="Egesi C."/>
            <person name="Nauluvula P."/>
            <person name="Lebot V."/>
            <person name="Ndunguru J."/>
            <person name="Mkamilo G."/>
            <person name="Bart R.S."/>
            <person name="Setter T.L."/>
            <person name="Gleadow R.M."/>
            <person name="Kulakow P."/>
            <person name="Ferguson M.E."/>
            <person name="Rounsley S."/>
            <person name="Rokhsar D.S."/>
        </authorList>
    </citation>
    <scope>NUCLEOTIDE SEQUENCE [LARGE SCALE GENOMIC DNA]</scope>
    <source>
        <strain evidence="12">cv. AM560-2</strain>
    </source>
</reference>
<dbReference type="GO" id="GO:0016020">
    <property type="term" value="C:membrane"/>
    <property type="evidence" value="ECO:0000318"/>
    <property type="project" value="GO_Central"/>
</dbReference>
<keyword evidence="7 9" id="KW-0472">Membrane</keyword>
<dbReference type="GO" id="GO:0055085">
    <property type="term" value="P:transmembrane transport"/>
    <property type="evidence" value="ECO:0000318"/>
    <property type="project" value="GO_Central"/>
</dbReference>
<feature type="transmembrane region" description="Helical" evidence="9">
    <location>
        <begin position="186"/>
        <end position="207"/>
    </location>
</feature>
<evidence type="ECO:0000256" key="9">
    <source>
        <dbReference type="SAM" id="Phobius"/>
    </source>
</evidence>
<dbReference type="GO" id="GO:0022857">
    <property type="term" value="F:transmembrane transporter activity"/>
    <property type="evidence" value="ECO:0000318"/>
    <property type="project" value="GO_Central"/>
</dbReference>
<feature type="transmembrane region" description="Helical" evidence="9">
    <location>
        <begin position="163"/>
        <end position="180"/>
    </location>
</feature>
<dbReference type="Pfam" id="PF00083">
    <property type="entry name" value="Sugar_tr"/>
    <property type="match status" value="1"/>
</dbReference>
<comment type="caution">
    <text evidence="11">The sequence shown here is derived from an EMBL/GenBank/DDBJ whole genome shotgun (WGS) entry which is preliminary data.</text>
</comment>
<keyword evidence="4" id="KW-0762">Sugar transport</keyword>